<comment type="caution">
    <text evidence="2">The sequence shown here is derived from an EMBL/GenBank/DDBJ whole genome shotgun (WGS) entry which is preliminary data.</text>
</comment>
<accession>A0A4C1SEJ2</accession>
<dbReference type="Proteomes" id="UP000299102">
    <property type="component" value="Unassembled WGS sequence"/>
</dbReference>
<protein>
    <submittedName>
        <fullName evidence="2">Uncharacterized protein</fullName>
    </submittedName>
</protein>
<evidence type="ECO:0000313" key="3">
    <source>
        <dbReference type="Proteomes" id="UP000299102"/>
    </source>
</evidence>
<feature type="region of interest" description="Disordered" evidence="1">
    <location>
        <begin position="59"/>
        <end position="87"/>
    </location>
</feature>
<feature type="compositionally biased region" description="Low complexity" evidence="1">
    <location>
        <begin position="70"/>
        <end position="82"/>
    </location>
</feature>
<name>A0A4C1SEJ2_EUMVA</name>
<reference evidence="2 3" key="1">
    <citation type="journal article" date="2019" name="Commun. Biol.">
        <title>The bagworm genome reveals a unique fibroin gene that provides high tensile strength.</title>
        <authorList>
            <person name="Kono N."/>
            <person name="Nakamura H."/>
            <person name="Ohtoshi R."/>
            <person name="Tomita M."/>
            <person name="Numata K."/>
            <person name="Arakawa K."/>
        </authorList>
    </citation>
    <scope>NUCLEOTIDE SEQUENCE [LARGE SCALE GENOMIC DNA]</scope>
</reference>
<evidence type="ECO:0000256" key="1">
    <source>
        <dbReference type="SAM" id="MobiDB-lite"/>
    </source>
</evidence>
<dbReference type="EMBL" id="BGZK01000003">
    <property type="protein sequence ID" value="GBO99520.1"/>
    <property type="molecule type" value="Genomic_DNA"/>
</dbReference>
<keyword evidence="3" id="KW-1185">Reference proteome</keyword>
<proteinExistence type="predicted"/>
<sequence length="120" mass="13343">MIHIVVPSEKSSGQTSTVSRDVGVSFSLYRWPRRNLVHLRCKTISRIPFKVKCYKVGWSTPPSLETTKKSASAQNQRSSSNQTEFQPRHLEDFIRSGQLAPLSDVLPFILVSASSPLGNG</sequence>
<evidence type="ECO:0000313" key="2">
    <source>
        <dbReference type="EMBL" id="GBO99520.1"/>
    </source>
</evidence>
<gene>
    <name evidence="2" type="ORF">EVAR_692_1</name>
</gene>
<dbReference type="AlphaFoldDB" id="A0A4C1SEJ2"/>
<organism evidence="2 3">
    <name type="scientific">Eumeta variegata</name>
    <name type="common">Bagworm moth</name>
    <name type="synonym">Eumeta japonica</name>
    <dbReference type="NCBI Taxonomy" id="151549"/>
    <lineage>
        <taxon>Eukaryota</taxon>
        <taxon>Metazoa</taxon>
        <taxon>Ecdysozoa</taxon>
        <taxon>Arthropoda</taxon>
        <taxon>Hexapoda</taxon>
        <taxon>Insecta</taxon>
        <taxon>Pterygota</taxon>
        <taxon>Neoptera</taxon>
        <taxon>Endopterygota</taxon>
        <taxon>Lepidoptera</taxon>
        <taxon>Glossata</taxon>
        <taxon>Ditrysia</taxon>
        <taxon>Tineoidea</taxon>
        <taxon>Psychidae</taxon>
        <taxon>Oiketicinae</taxon>
        <taxon>Eumeta</taxon>
    </lineage>
</organism>